<evidence type="ECO:0000313" key="2">
    <source>
        <dbReference type="EMBL" id="KAK7100314.1"/>
    </source>
</evidence>
<feature type="compositionally biased region" description="Polar residues" evidence="1">
    <location>
        <begin position="252"/>
        <end position="270"/>
    </location>
</feature>
<reference evidence="2 3" key="1">
    <citation type="submission" date="2024-02" db="EMBL/GenBank/DDBJ databases">
        <title>Chromosome-scale genome assembly of the rough periwinkle Littorina saxatilis.</title>
        <authorList>
            <person name="De Jode A."/>
            <person name="Faria R."/>
            <person name="Formenti G."/>
            <person name="Sims Y."/>
            <person name="Smith T.P."/>
            <person name="Tracey A."/>
            <person name="Wood J.M.D."/>
            <person name="Zagrodzka Z.B."/>
            <person name="Johannesson K."/>
            <person name="Butlin R.K."/>
            <person name="Leder E.H."/>
        </authorList>
    </citation>
    <scope>NUCLEOTIDE SEQUENCE [LARGE SCALE GENOMIC DNA]</scope>
    <source>
        <strain evidence="2">Snail1</strain>
        <tissue evidence="2">Muscle</tissue>
    </source>
</reference>
<feature type="compositionally biased region" description="Polar residues" evidence="1">
    <location>
        <begin position="215"/>
        <end position="244"/>
    </location>
</feature>
<dbReference type="AlphaFoldDB" id="A0AAN9B995"/>
<gene>
    <name evidence="2" type="ORF">V1264_023288</name>
</gene>
<feature type="compositionally biased region" description="Polar residues" evidence="1">
    <location>
        <begin position="321"/>
        <end position="332"/>
    </location>
</feature>
<dbReference type="Proteomes" id="UP001374579">
    <property type="component" value="Unassembled WGS sequence"/>
</dbReference>
<evidence type="ECO:0000313" key="3">
    <source>
        <dbReference type="Proteomes" id="UP001374579"/>
    </source>
</evidence>
<name>A0AAN9B995_9CAEN</name>
<dbReference type="EMBL" id="JBAMIC010000011">
    <property type="protein sequence ID" value="KAK7100314.1"/>
    <property type="molecule type" value="Genomic_DNA"/>
</dbReference>
<feature type="region of interest" description="Disordered" evidence="1">
    <location>
        <begin position="132"/>
        <end position="156"/>
    </location>
</feature>
<feature type="compositionally biased region" description="Polar residues" evidence="1">
    <location>
        <begin position="138"/>
        <end position="148"/>
    </location>
</feature>
<proteinExistence type="predicted"/>
<feature type="region of interest" description="Disordered" evidence="1">
    <location>
        <begin position="292"/>
        <end position="338"/>
    </location>
</feature>
<protein>
    <submittedName>
        <fullName evidence="2">Uncharacterized protein</fullName>
    </submittedName>
</protein>
<accession>A0AAN9B995</accession>
<organism evidence="2 3">
    <name type="scientific">Littorina saxatilis</name>
    <dbReference type="NCBI Taxonomy" id="31220"/>
    <lineage>
        <taxon>Eukaryota</taxon>
        <taxon>Metazoa</taxon>
        <taxon>Spiralia</taxon>
        <taxon>Lophotrochozoa</taxon>
        <taxon>Mollusca</taxon>
        <taxon>Gastropoda</taxon>
        <taxon>Caenogastropoda</taxon>
        <taxon>Littorinimorpha</taxon>
        <taxon>Littorinoidea</taxon>
        <taxon>Littorinidae</taxon>
        <taxon>Littorina</taxon>
    </lineage>
</organism>
<sequence>MRCVSTEGGDLSEFSFLPSQLTQIFESDELAMGSSADDVSNFPSDETDIISTSQKDCAVDILTSLQTKRDSELSSVFDDVDVMTQQDSTCQAIENDVSLLAVRVSSSTPCFSPNRDGQSSVRGVLCTVSEEELDDSHTSATVPASKLTSNDEKHPSSFSSYCSLSVSQSNDSVCDSAPALTVSQSKEVKRKSPACSSASSVCVSESESESSHASTVRNGPFSSGSSLSTVPDEVWSSTDVAQTSHDADKVNTSEIASKTPLDASQDSEGSSLCSFGEDSICSSSANDLYAEDDAKKGKRRDRRYSADMSSADSDDHLSASQNRLPISRSRTGTPEHLRPEAFFLPKEMLKASENRPALPERYRHVLRKSGSYGSLRSYGNSNGCQSDDQDLNSREKDLGSALAWIRHEMVQMKEQDKVLLKRFIELRASILQLRCMYDVMGSTSDLSSMDGSSLSLNEVRKTTRMRNLVRTESDAMMSGGMFKATSSLSLPCSPQLSRLRWKSDDLI</sequence>
<evidence type="ECO:0000256" key="1">
    <source>
        <dbReference type="SAM" id="MobiDB-lite"/>
    </source>
</evidence>
<keyword evidence="3" id="KW-1185">Reference proteome</keyword>
<feature type="region of interest" description="Disordered" evidence="1">
    <location>
        <begin position="206"/>
        <end position="270"/>
    </location>
</feature>
<comment type="caution">
    <text evidence="2">The sequence shown here is derived from an EMBL/GenBank/DDBJ whole genome shotgun (WGS) entry which is preliminary data.</text>
</comment>